<protein>
    <recommendedName>
        <fullName evidence="2">Deoxyribonuclease NucA/NucB domain-containing protein</fullName>
    </recommendedName>
</protein>
<sequence length="115" mass="13165">MGRILRRRHRRSRTRNERNRNRSRTYCADILRAEGVPRPINRDCDEYPFAATHEGSAGPTTNGNVAVGFILWDHNEKVGTDLGWFVQNYRVLGSEPLSAAGQLHPFEKLYVDTPN</sequence>
<evidence type="ECO:0000259" key="2">
    <source>
        <dbReference type="Pfam" id="PF14040"/>
    </source>
</evidence>
<comment type="caution">
    <text evidence="3">The sequence shown here is derived from an EMBL/GenBank/DDBJ whole genome shotgun (WGS) entry which is preliminary data.</text>
</comment>
<feature type="domain" description="Deoxyribonuclease NucA/NucB" evidence="2">
    <location>
        <begin position="10"/>
        <end position="90"/>
    </location>
</feature>
<reference evidence="3 4" key="1">
    <citation type="submission" date="2018-01" db="EMBL/GenBank/DDBJ databases">
        <title>Draft genome sequence of Nonomuraea sp. KC333.</title>
        <authorList>
            <person name="Sahin N."/>
            <person name="Saygin H."/>
            <person name="Ay H."/>
        </authorList>
    </citation>
    <scope>NUCLEOTIDE SEQUENCE [LARGE SCALE GENOMIC DNA]</scope>
    <source>
        <strain evidence="3 4">KC333</strain>
    </source>
</reference>
<accession>A0A2W2ER72</accession>
<dbReference type="AlphaFoldDB" id="A0A2W2ER72"/>
<organism evidence="3 4">
    <name type="scientific">Nonomuraea aridisoli</name>
    <dbReference type="NCBI Taxonomy" id="2070368"/>
    <lineage>
        <taxon>Bacteria</taxon>
        <taxon>Bacillati</taxon>
        <taxon>Actinomycetota</taxon>
        <taxon>Actinomycetes</taxon>
        <taxon>Streptosporangiales</taxon>
        <taxon>Streptosporangiaceae</taxon>
        <taxon>Nonomuraea</taxon>
    </lineage>
</organism>
<evidence type="ECO:0000256" key="1">
    <source>
        <dbReference type="SAM" id="MobiDB-lite"/>
    </source>
</evidence>
<feature type="region of interest" description="Disordered" evidence="1">
    <location>
        <begin position="1"/>
        <end position="22"/>
    </location>
</feature>
<evidence type="ECO:0000313" key="3">
    <source>
        <dbReference type="EMBL" id="PZG07074.1"/>
    </source>
</evidence>
<gene>
    <name evidence="3" type="ORF">C1J01_41560</name>
</gene>
<proteinExistence type="predicted"/>
<feature type="compositionally biased region" description="Basic residues" evidence="1">
    <location>
        <begin position="1"/>
        <end position="13"/>
    </location>
</feature>
<dbReference type="OrthoDB" id="2751008at2"/>
<dbReference type="Pfam" id="PF14040">
    <property type="entry name" value="DNase_NucA_NucB"/>
    <property type="match status" value="1"/>
</dbReference>
<dbReference type="Proteomes" id="UP000249304">
    <property type="component" value="Unassembled WGS sequence"/>
</dbReference>
<dbReference type="EMBL" id="POUD01000311">
    <property type="protein sequence ID" value="PZG07074.1"/>
    <property type="molecule type" value="Genomic_DNA"/>
</dbReference>
<evidence type="ECO:0000313" key="4">
    <source>
        <dbReference type="Proteomes" id="UP000249304"/>
    </source>
</evidence>
<keyword evidence="4" id="KW-1185">Reference proteome</keyword>
<dbReference type="InterPro" id="IPR029476">
    <property type="entry name" value="DNase_NucA_NucB"/>
</dbReference>
<name>A0A2W2ER72_9ACTN</name>